<proteinExistence type="predicted"/>
<feature type="region of interest" description="Disordered" evidence="1">
    <location>
        <begin position="69"/>
        <end position="91"/>
    </location>
</feature>
<feature type="region of interest" description="Disordered" evidence="1">
    <location>
        <begin position="22"/>
        <end position="55"/>
    </location>
</feature>
<dbReference type="Proteomes" id="UP000054538">
    <property type="component" value="Unassembled WGS sequence"/>
</dbReference>
<dbReference type="HOGENOM" id="CLU_2432929_0_0_1"/>
<reference evidence="3" key="2">
    <citation type="submission" date="2015-01" db="EMBL/GenBank/DDBJ databases">
        <title>Evolutionary Origins and Diversification of the Mycorrhizal Mutualists.</title>
        <authorList>
            <consortium name="DOE Joint Genome Institute"/>
            <consortium name="Mycorrhizal Genomics Consortium"/>
            <person name="Kohler A."/>
            <person name="Kuo A."/>
            <person name="Nagy L.G."/>
            <person name="Floudas D."/>
            <person name="Copeland A."/>
            <person name="Barry K.W."/>
            <person name="Cichocki N."/>
            <person name="Veneault-Fourrey C."/>
            <person name="LaButti K."/>
            <person name="Lindquist E.A."/>
            <person name="Lipzen A."/>
            <person name="Lundell T."/>
            <person name="Morin E."/>
            <person name="Murat C."/>
            <person name="Riley R."/>
            <person name="Ohm R."/>
            <person name="Sun H."/>
            <person name="Tunlid A."/>
            <person name="Henrissat B."/>
            <person name="Grigoriev I.V."/>
            <person name="Hibbett D.S."/>
            <person name="Martin F."/>
        </authorList>
    </citation>
    <scope>NUCLEOTIDE SEQUENCE [LARGE SCALE GENOMIC DNA]</scope>
    <source>
        <strain evidence="3">Ve08.2h10</strain>
    </source>
</reference>
<evidence type="ECO:0000313" key="3">
    <source>
        <dbReference type="Proteomes" id="UP000054538"/>
    </source>
</evidence>
<dbReference type="AlphaFoldDB" id="A0A0D0DAP1"/>
<reference evidence="2 3" key="1">
    <citation type="submission" date="2014-04" db="EMBL/GenBank/DDBJ databases">
        <authorList>
            <consortium name="DOE Joint Genome Institute"/>
            <person name="Kuo A."/>
            <person name="Kohler A."/>
            <person name="Jargeat P."/>
            <person name="Nagy L.G."/>
            <person name="Floudas D."/>
            <person name="Copeland A."/>
            <person name="Barry K.W."/>
            <person name="Cichocki N."/>
            <person name="Veneault-Fourrey C."/>
            <person name="LaButti K."/>
            <person name="Lindquist E.A."/>
            <person name="Lipzen A."/>
            <person name="Lundell T."/>
            <person name="Morin E."/>
            <person name="Murat C."/>
            <person name="Sun H."/>
            <person name="Tunlid A."/>
            <person name="Henrissat B."/>
            <person name="Grigoriev I.V."/>
            <person name="Hibbett D.S."/>
            <person name="Martin F."/>
            <person name="Nordberg H.P."/>
            <person name="Cantor M.N."/>
            <person name="Hua S.X."/>
        </authorList>
    </citation>
    <scope>NUCLEOTIDE SEQUENCE [LARGE SCALE GENOMIC DNA]</scope>
    <source>
        <strain evidence="2 3">Ve08.2h10</strain>
    </source>
</reference>
<gene>
    <name evidence="2" type="ORF">PAXRUDRAFT_763639</name>
</gene>
<feature type="compositionally biased region" description="Basic residues" evidence="1">
    <location>
        <begin position="82"/>
        <end position="91"/>
    </location>
</feature>
<organism evidence="2 3">
    <name type="scientific">Paxillus rubicundulus Ve08.2h10</name>
    <dbReference type="NCBI Taxonomy" id="930991"/>
    <lineage>
        <taxon>Eukaryota</taxon>
        <taxon>Fungi</taxon>
        <taxon>Dikarya</taxon>
        <taxon>Basidiomycota</taxon>
        <taxon>Agaricomycotina</taxon>
        <taxon>Agaricomycetes</taxon>
        <taxon>Agaricomycetidae</taxon>
        <taxon>Boletales</taxon>
        <taxon>Paxilineae</taxon>
        <taxon>Paxillaceae</taxon>
        <taxon>Paxillus</taxon>
    </lineage>
</organism>
<dbReference type="EMBL" id="KN825885">
    <property type="protein sequence ID" value="KIK81006.1"/>
    <property type="molecule type" value="Genomic_DNA"/>
</dbReference>
<accession>A0A0D0DAP1</accession>
<evidence type="ECO:0000256" key="1">
    <source>
        <dbReference type="SAM" id="MobiDB-lite"/>
    </source>
</evidence>
<feature type="non-terminal residue" evidence="2">
    <location>
        <position position="1"/>
    </location>
</feature>
<evidence type="ECO:0000313" key="2">
    <source>
        <dbReference type="EMBL" id="KIK81006.1"/>
    </source>
</evidence>
<name>A0A0D0DAP1_9AGAM</name>
<protein>
    <submittedName>
        <fullName evidence="2">Uncharacterized protein</fullName>
    </submittedName>
</protein>
<keyword evidence="3" id="KW-1185">Reference proteome</keyword>
<dbReference type="InParanoid" id="A0A0D0DAP1"/>
<sequence length="91" mass="10187">VQDPDPEHQVCPRVELGCLGAQQAQEAQLVDHSPPQEPAPARTQVPHHRRHEGGDDWCQQVEQEVVEVHQGHGDASQMLRSSAHRSQHAQR</sequence>